<dbReference type="RefSeq" id="WP_187564222.1">
    <property type="nucleotide sequence ID" value="NZ_JACGWS010000017.1"/>
</dbReference>
<proteinExistence type="predicted"/>
<comment type="caution">
    <text evidence="1">The sequence shown here is derived from an EMBL/GenBank/DDBJ whole genome shotgun (WGS) entry which is preliminary data.</text>
</comment>
<reference evidence="1 2" key="1">
    <citation type="submission" date="2020-07" db="EMBL/GenBank/DDBJ databases">
        <title>Description of Kordia aestuariivivens sp. nov., isolated from a tidal flat.</title>
        <authorList>
            <person name="Park S."/>
            <person name="Yoon J.-H."/>
        </authorList>
    </citation>
    <scope>NUCLEOTIDE SEQUENCE [LARGE SCALE GENOMIC DNA]</scope>
    <source>
        <strain evidence="1 2">YSTF-M3</strain>
    </source>
</reference>
<evidence type="ECO:0000313" key="1">
    <source>
        <dbReference type="EMBL" id="MBC8757178.1"/>
    </source>
</evidence>
<protein>
    <submittedName>
        <fullName evidence="1">Uncharacterized protein</fullName>
    </submittedName>
</protein>
<gene>
    <name evidence="1" type="ORF">H2O64_21085</name>
</gene>
<dbReference type="EMBL" id="JACGWS010000017">
    <property type="protein sequence ID" value="MBC8757178.1"/>
    <property type="molecule type" value="Genomic_DNA"/>
</dbReference>
<evidence type="ECO:0000313" key="2">
    <source>
        <dbReference type="Proteomes" id="UP000619238"/>
    </source>
</evidence>
<organism evidence="1 2">
    <name type="scientific">Kordia aestuariivivens</name>
    <dbReference type="NCBI Taxonomy" id="2759037"/>
    <lineage>
        <taxon>Bacteria</taxon>
        <taxon>Pseudomonadati</taxon>
        <taxon>Bacteroidota</taxon>
        <taxon>Flavobacteriia</taxon>
        <taxon>Flavobacteriales</taxon>
        <taxon>Flavobacteriaceae</taxon>
        <taxon>Kordia</taxon>
    </lineage>
</organism>
<accession>A0ABR7QFJ1</accession>
<sequence length="81" mass="8768">MKKRKVAALSLKKQVVSSLNQTITGGADEKFTVTCAIPVSECTIALTVQPDVCITLPRPLGNCTVQLSVQVWCNQTFDVKC</sequence>
<name>A0ABR7QFJ1_9FLAO</name>
<dbReference type="Proteomes" id="UP000619238">
    <property type="component" value="Unassembled WGS sequence"/>
</dbReference>
<keyword evidence="2" id="KW-1185">Reference proteome</keyword>